<keyword evidence="2" id="KW-0812">Transmembrane</keyword>
<evidence type="ECO:0000256" key="3">
    <source>
        <dbReference type="SAM" id="SignalP"/>
    </source>
</evidence>
<evidence type="ECO:0000256" key="2">
    <source>
        <dbReference type="SAM" id="Phobius"/>
    </source>
</evidence>
<gene>
    <name evidence="4" type="ORF">CAUJ_LOCUS6841</name>
</gene>
<feature type="transmembrane region" description="Helical" evidence="2">
    <location>
        <begin position="149"/>
        <end position="176"/>
    </location>
</feature>
<feature type="region of interest" description="Disordered" evidence="1">
    <location>
        <begin position="118"/>
        <end position="139"/>
    </location>
</feature>
<dbReference type="OrthoDB" id="5875246at2759"/>
<feature type="signal peptide" evidence="3">
    <location>
        <begin position="1"/>
        <end position="20"/>
    </location>
</feature>
<feature type="compositionally biased region" description="Low complexity" evidence="1">
    <location>
        <begin position="219"/>
        <end position="234"/>
    </location>
</feature>
<feature type="region of interest" description="Disordered" evidence="1">
    <location>
        <begin position="216"/>
        <end position="246"/>
    </location>
</feature>
<sequence length="253" mass="28240">MRHVMIFIIFHHLLLAFVTGAVLPACQPPNNCSVHVFRVRLSQKPDGDELLDTSTITVIQQMKYGANAFEIHGGPKLNPEVTKEIMQNIPANMDPRLKEKIIKNEFYLKPVGPHDPEMPAATIPPALPPSSSSSPPTNARKGTYFSTEFTILVIILLICIGVILGIAFTALIIMVTDRRRGPTFDRSNAVVYKKSADLEGLMPMEQRTFPRMHIKRSAATHSATPSQSSSSRAPPWRHNIRREKQSTIRQISL</sequence>
<keyword evidence="5" id="KW-1185">Reference proteome</keyword>
<feature type="chain" id="PRO_5035895190" evidence="3">
    <location>
        <begin position="21"/>
        <end position="253"/>
    </location>
</feature>
<evidence type="ECO:0000256" key="1">
    <source>
        <dbReference type="SAM" id="MobiDB-lite"/>
    </source>
</evidence>
<keyword evidence="2" id="KW-0472">Membrane</keyword>
<proteinExistence type="predicted"/>
<protein>
    <submittedName>
        <fullName evidence="4">Uncharacterized protein</fullName>
    </submittedName>
</protein>
<name>A0A8S1H6J1_9PELO</name>
<evidence type="ECO:0000313" key="5">
    <source>
        <dbReference type="Proteomes" id="UP000835052"/>
    </source>
</evidence>
<accession>A0A8S1H6J1</accession>
<feature type="compositionally biased region" description="Low complexity" evidence="1">
    <location>
        <begin position="119"/>
        <end position="136"/>
    </location>
</feature>
<dbReference type="Proteomes" id="UP000835052">
    <property type="component" value="Unassembled WGS sequence"/>
</dbReference>
<comment type="caution">
    <text evidence="4">The sequence shown here is derived from an EMBL/GenBank/DDBJ whole genome shotgun (WGS) entry which is preliminary data.</text>
</comment>
<evidence type="ECO:0000313" key="4">
    <source>
        <dbReference type="EMBL" id="CAD6190922.1"/>
    </source>
</evidence>
<dbReference type="EMBL" id="CAJGYM010000018">
    <property type="protein sequence ID" value="CAD6190922.1"/>
    <property type="molecule type" value="Genomic_DNA"/>
</dbReference>
<reference evidence="4" key="1">
    <citation type="submission" date="2020-10" db="EMBL/GenBank/DDBJ databases">
        <authorList>
            <person name="Kikuchi T."/>
        </authorList>
    </citation>
    <scope>NUCLEOTIDE SEQUENCE</scope>
    <source>
        <strain evidence="4">NKZ352</strain>
    </source>
</reference>
<keyword evidence="2" id="KW-1133">Transmembrane helix</keyword>
<organism evidence="4 5">
    <name type="scientific">Caenorhabditis auriculariae</name>
    <dbReference type="NCBI Taxonomy" id="2777116"/>
    <lineage>
        <taxon>Eukaryota</taxon>
        <taxon>Metazoa</taxon>
        <taxon>Ecdysozoa</taxon>
        <taxon>Nematoda</taxon>
        <taxon>Chromadorea</taxon>
        <taxon>Rhabditida</taxon>
        <taxon>Rhabditina</taxon>
        <taxon>Rhabditomorpha</taxon>
        <taxon>Rhabditoidea</taxon>
        <taxon>Rhabditidae</taxon>
        <taxon>Peloderinae</taxon>
        <taxon>Caenorhabditis</taxon>
    </lineage>
</organism>
<dbReference type="AlphaFoldDB" id="A0A8S1H6J1"/>
<keyword evidence="3" id="KW-0732">Signal</keyword>